<dbReference type="SUPFAM" id="SSF111369">
    <property type="entry name" value="HlyD-like secretion proteins"/>
    <property type="match status" value="1"/>
</dbReference>
<evidence type="ECO:0000259" key="8">
    <source>
        <dbReference type="Pfam" id="PF02163"/>
    </source>
</evidence>
<evidence type="ECO:0000313" key="9">
    <source>
        <dbReference type="EMBL" id="MBU2713460.1"/>
    </source>
</evidence>
<comment type="subcellular location">
    <subcellularLocation>
        <location evidence="2">Endomembrane system</location>
        <topology evidence="2">Multi-pass membrane protein</topology>
    </subcellularLocation>
</comment>
<keyword evidence="6 7" id="KW-0472">Membrane</keyword>
<dbReference type="EMBL" id="JAGSOY010000081">
    <property type="protein sequence ID" value="MBU2713460.1"/>
    <property type="molecule type" value="Genomic_DNA"/>
</dbReference>
<dbReference type="InterPro" id="IPR008915">
    <property type="entry name" value="Peptidase_M50"/>
</dbReference>
<feature type="transmembrane region" description="Helical" evidence="7">
    <location>
        <begin position="355"/>
        <end position="378"/>
    </location>
</feature>
<evidence type="ECO:0000256" key="1">
    <source>
        <dbReference type="ARBA" id="ARBA00001947"/>
    </source>
</evidence>
<evidence type="ECO:0000256" key="6">
    <source>
        <dbReference type="ARBA" id="ARBA00023136"/>
    </source>
</evidence>
<feature type="transmembrane region" description="Helical" evidence="7">
    <location>
        <begin position="254"/>
        <end position="274"/>
    </location>
</feature>
<dbReference type="RefSeq" id="WP_215821746.1">
    <property type="nucleotide sequence ID" value="NZ_JAGSOY010000081.1"/>
</dbReference>
<reference evidence="9 10" key="1">
    <citation type="submission" date="2021-04" db="EMBL/GenBank/DDBJ databases">
        <authorList>
            <person name="Pira H."/>
            <person name="Risdian C."/>
            <person name="Wink J."/>
        </authorList>
    </citation>
    <scope>NUCLEOTIDE SEQUENCE [LARGE SCALE GENOMIC DNA]</scope>
    <source>
        <strain evidence="9 10">WH53</strain>
    </source>
</reference>
<feature type="transmembrane region" description="Helical" evidence="7">
    <location>
        <begin position="384"/>
        <end position="403"/>
    </location>
</feature>
<evidence type="ECO:0000256" key="2">
    <source>
        <dbReference type="ARBA" id="ARBA00004127"/>
    </source>
</evidence>
<feature type="transmembrane region" description="Helical" evidence="7">
    <location>
        <begin position="423"/>
        <end position="440"/>
    </location>
</feature>
<accession>A0ABS5ZJR3</accession>
<feature type="transmembrane region" description="Helical" evidence="7">
    <location>
        <begin position="183"/>
        <end position="203"/>
    </location>
</feature>
<dbReference type="Pfam" id="PF02163">
    <property type="entry name" value="Peptidase_M50"/>
    <property type="match status" value="1"/>
</dbReference>
<feature type="transmembrane region" description="Helical" evidence="7">
    <location>
        <begin position="215"/>
        <end position="233"/>
    </location>
</feature>
<organism evidence="9 10">
    <name type="scientific">Zooshikella harenae</name>
    <dbReference type="NCBI Taxonomy" id="2827238"/>
    <lineage>
        <taxon>Bacteria</taxon>
        <taxon>Pseudomonadati</taxon>
        <taxon>Pseudomonadota</taxon>
        <taxon>Gammaproteobacteria</taxon>
        <taxon>Oceanospirillales</taxon>
        <taxon>Zooshikellaceae</taxon>
        <taxon>Zooshikella</taxon>
    </lineage>
</organism>
<name>A0ABS5ZJR3_9GAMM</name>
<keyword evidence="10" id="KW-1185">Reference proteome</keyword>
<evidence type="ECO:0000256" key="5">
    <source>
        <dbReference type="ARBA" id="ARBA00022989"/>
    </source>
</evidence>
<comment type="cofactor">
    <cofactor evidence="1">
        <name>Zn(2+)</name>
        <dbReference type="ChEBI" id="CHEBI:29105"/>
    </cofactor>
</comment>
<dbReference type="Proteomes" id="UP000690515">
    <property type="component" value="Unassembled WGS sequence"/>
</dbReference>
<sequence>MDDNKLDLNSLLPELRQELQLLPGPRTKTGEPSWTLHDPVSQRFFYIGECEFILLRHWHHRQIAEVLMRCNENNKKCYELADIEKLLVFLYKNELLKVLDKKTNRVLVDRYFAMNKGWKSWLVRNYLFFRVPLIRPDRFLTATYPYIRHLFTTRMLIFFGMLTIFGILLVLRQLDYFIHSFSYLYSISGALTFFITLSCIKVAHEFGHAYACKHFGLKVPSMGVAFMVLWPVLYTDATEAWKLSKRNQRIKIGVAGVATELAIAGVATFVWSFLPEGGLKSVMFIVATTTWVFSLLINLNPFMRFDGYYVLVDILDTPNLQPRSFALAKWWLRELLFGIKADPPEVFAKARHYTLITYAVFTWCYRLLIFLGIAILLYNIAFKLLGIILFIVEIGVLLIKPVVNEMSIWWKLRPQLPTRRKIILPLFVVSVLLLACFPWFSTVELPGIYAATLFQRIYPPVEAQMSQVAIKHGQQVKAGDELFRLSTPNLYYEIKRAEARHSMLQLVLKRSGSTPEMLNTTSVIAQQLAEVESKLQGLTEKQEKLSIQATMDGEILQLKDGLVKGTWVNSKQQIALLVNVQSGMIEAYVPERDLKKIIQGASARFYPDIPELAPIDCEVTSISLIHSHSLDAPYLASIYGGDIPVRIENNGTLVNEEALFRIKLKPMQSLPSKLEHIIRGQVSVEVSSYSMVESFINHILQVFIRETSF</sequence>
<dbReference type="PANTHER" id="PTHR13325:SF3">
    <property type="entry name" value="MEMBRANE-BOUND TRANSCRIPTION FACTOR SITE-2 PROTEASE"/>
    <property type="match status" value="1"/>
</dbReference>
<evidence type="ECO:0000256" key="7">
    <source>
        <dbReference type="SAM" id="Phobius"/>
    </source>
</evidence>
<feature type="transmembrane region" description="Helical" evidence="7">
    <location>
        <begin position="151"/>
        <end position="171"/>
    </location>
</feature>
<feature type="domain" description="Peptidase M50" evidence="8">
    <location>
        <begin position="193"/>
        <end position="329"/>
    </location>
</feature>
<evidence type="ECO:0000256" key="4">
    <source>
        <dbReference type="ARBA" id="ARBA00022692"/>
    </source>
</evidence>
<protein>
    <submittedName>
        <fullName evidence="9">Biotin/lipoyl-binding protein</fullName>
    </submittedName>
</protein>
<evidence type="ECO:0000313" key="10">
    <source>
        <dbReference type="Proteomes" id="UP000690515"/>
    </source>
</evidence>
<evidence type="ECO:0000256" key="3">
    <source>
        <dbReference type="ARBA" id="ARBA00007931"/>
    </source>
</evidence>
<gene>
    <name evidence="9" type="ORF">KCG35_20585</name>
</gene>
<proteinExistence type="inferred from homology"/>
<keyword evidence="4 7" id="KW-0812">Transmembrane</keyword>
<dbReference type="InterPro" id="IPR001193">
    <property type="entry name" value="MBTPS2"/>
</dbReference>
<dbReference type="PANTHER" id="PTHR13325">
    <property type="entry name" value="PROTEASE M50 MEMBRANE-BOUND TRANSCRIPTION FACTOR SITE 2 PROTEASE"/>
    <property type="match status" value="1"/>
</dbReference>
<comment type="similarity">
    <text evidence="3">Belongs to the peptidase M50B family.</text>
</comment>
<feature type="transmembrane region" description="Helical" evidence="7">
    <location>
        <begin position="280"/>
        <end position="299"/>
    </location>
</feature>
<comment type="caution">
    <text evidence="9">The sequence shown here is derived from an EMBL/GenBank/DDBJ whole genome shotgun (WGS) entry which is preliminary data.</text>
</comment>
<keyword evidence="5 7" id="KW-1133">Transmembrane helix</keyword>